<evidence type="ECO:0000313" key="4">
    <source>
        <dbReference type="EMBL" id="QOD01530.1"/>
    </source>
</evidence>
<geneLocation type="plasmid" evidence="4 6">
    <name>pZXPA-20-602k</name>
</geneLocation>
<dbReference type="EMBL" id="NBWC01000049">
    <property type="protein sequence ID" value="ORL58802.1"/>
    <property type="molecule type" value="Genomic_DNA"/>
</dbReference>
<dbReference type="OrthoDB" id="10017670at2"/>
<accession>A0A1X0ZJC5</accession>
<feature type="compositionally biased region" description="Acidic residues" evidence="2">
    <location>
        <begin position="134"/>
        <end position="149"/>
    </location>
</feature>
<reference evidence="4 6" key="2">
    <citation type="submission" date="2020-09" db="EMBL/GenBank/DDBJ databases">
        <title>Co-existence of a novel multidrug-resistance efflux pump with carbapenem resistance gene blaVIM-2 in one megaplasmid in Pseudomonas putida.</title>
        <authorList>
            <person name="Peng K."/>
            <person name="Li R."/>
        </authorList>
    </citation>
    <scope>NUCLEOTIDE SEQUENCE [LARGE SCALE GENOMIC DNA]</scope>
    <source>
        <strain evidence="4 6">ZXPA-20</strain>
        <plasmid evidence="4 6">pZXPA-20-602k</plasmid>
    </source>
</reference>
<dbReference type="RefSeq" id="WP_084851011.1">
    <property type="nucleotide sequence ID" value="NZ_CP061724.1"/>
</dbReference>
<dbReference type="EMBL" id="CP061724">
    <property type="protein sequence ID" value="QOD01530.1"/>
    <property type="molecule type" value="Genomic_DNA"/>
</dbReference>
<evidence type="ECO:0000313" key="6">
    <source>
        <dbReference type="Proteomes" id="UP000516786"/>
    </source>
</evidence>
<evidence type="ECO:0000313" key="5">
    <source>
        <dbReference type="Proteomes" id="UP000193675"/>
    </source>
</evidence>
<feature type="coiled-coil region" evidence="1">
    <location>
        <begin position="23"/>
        <end position="50"/>
    </location>
</feature>
<sequence length="149" mass="16148">MKACEKHKAEPVRGYSECPGCEVESLRAEITKLKAENESLQEKAELYVQVQRAAGQLPAGWLIRVAVEHGGGGVEVIDDAGNDVEFVGAGGMSEDVSDALELAISLGNKTEDVPDALELAISSNKTKAGRPDYNELDDDRDEEVFEEQR</sequence>
<keyword evidence="4" id="KW-0614">Plasmid</keyword>
<protein>
    <submittedName>
        <fullName evidence="3">Uncharacterized protein</fullName>
    </submittedName>
</protein>
<proteinExistence type="predicted"/>
<name>A0A1X0ZJC5_PSEPU</name>
<gene>
    <name evidence="3" type="ORF">B7H17_25065</name>
    <name evidence="4" type="ORF">ID616_30370</name>
</gene>
<evidence type="ECO:0000313" key="3">
    <source>
        <dbReference type="EMBL" id="ORL58802.1"/>
    </source>
</evidence>
<organism evidence="3 5">
    <name type="scientific">Pseudomonas putida</name>
    <name type="common">Arthrobacter siderocapsulatus</name>
    <dbReference type="NCBI Taxonomy" id="303"/>
    <lineage>
        <taxon>Bacteria</taxon>
        <taxon>Pseudomonadati</taxon>
        <taxon>Pseudomonadota</taxon>
        <taxon>Gammaproteobacteria</taxon>
        <taxon>Pseudomonadales</taxon>
        <taxon>Pseudomonadaceae</taxon>
        <taxon>Pseudomonas</taxon>
    </lineage>
</organism>
<dbReference type="AlphaFoldDB" id="A0A1X0ZJC5"/>
<evidence type="ECO:0000256" key="2">
    <source>
        <dbReference type="SAM" id="MobiDB-lite"/>
    </source>
</evidence>
<reference evidence="3 5" key="1">
    <citation type="submission" date="2017-04" db="EMBL/GenBank/DDBJ databases">
        <title>Presence of VIM-2 positive Pseudomonas species in chickens and their surrounding environment.</title>
        <authorList>
            <person name="Zhang R."/>
        </authorList>
    </citation>
    <scope>NUCLEOTIDE SEQUENCE [LARGE SCALE GENOMIC DNA]</scope>
    <source>
        <strain evidence="3 5">DZ-C18</strain>
    </source>
</reference>
<dbReference type="Proteomes" id="UP000516786">
    <property type="component" value="Plasmid pZXPA-20-602k"/>
</dbReference>
<dbReference type="Proteomes" id="UP000193675">
    <property type="component" value="Unassembled WGS sequence"/>
</dbReference>
<keyword evidence="1" id="KW-0175">Coiled coil</keyword>
<evidence type="ECO:0000256" key="1">
    <source>
        <dbReference type="SAM" id="Coils"/>
    </source>
</evidence>
<feature type="region of interest" description="Disordered" evidence="2">
    <location>
        <begin position="127"/>
        <end position="149"/>
    </location>
</feature>